<dbReference type="AlphaFoldDB" id="A0A9Q0BL70"/>
<gene>
    <name evidence="2" type="ORF">M5D96_010643</name>
</gene>
<evidence type="ECO:0000256" key="1">
    <source>
        <dbReference type="SAM" id="MobiDB-lite"/>
    </source>
</evidence>
<name>A0A9Q0BL70_9MUSC</name>
<keyword evidence="3" id="KW-1185">Reference proteome</keyword>
<feature type="compositionally biased region" description="Low complexity" evidence="1">
    <location>
        <begin position="27"/>
        <end position="36"/>
    </location>
</feature>
<organism evidence="2 3">
    <name type="scientific">Drosophila gunungcola</name>
    <name type="common">fruit fly</name>
    <dbReference type="NCBI Taxonomy" id="103775"/>
    <lineage>
        <taxon>Eukaryota</taxon>
        <taxon>Metazoa</taxon>
        <taxon>Ecdysozoa</taxon>
        <taxon>Arthropoda</taxon>
        <taxon>Hexapoda</taxon>
        <taxon>Insecta</taxon>
        <taxon>Pterygota</taxon>
        <taxon>Neoptera</taxon>
        <taxon>Endopterygota</taxon>
        <taxon>Diptera</taxon>
        <taxon>Brachycera</taxon>
        <taxon>Muscomorpha</taxon>
        <taxon>Ephydroidea</taxon>
        <taxon>Drosophilidae</taxon>
        <taxon>Drosophila</taxon>
        <taxon>Sophophora</taxon>
    </lineage>
</organism>
<comment type="caution">
    <text evidence="2">The sequence shown here is derived from an EMBL/GenBank/DDBJ whole genome shotgun (WGS) entry which is preliminary data.</text>
</comment>
<protein>
    <submittedName>
        <fullName evidence="2">Uncharacterized protein</fullName>
    </submittedName>
</protein>
<sequence>MLLSEVNRRRLGSAIGLSHPKLPVVPPRRWSSRPGRGFPPVPSPPV</sequence>
<reference evidence="2" key="1">
    <citation type="journal article" date="2023" name="Genome Biol. Evol.">
        <title>Long-read-based Genome Assembly of Drosophila gunungcola Reveals Fewer Chemosensory Genes in Flower-breeding Species.</title>
        <authorList>
            <person name="Negi A."/>
            <person name="Liao B.Y."/>
            <person name="Yeh S.D."/>
        </authorList>
    </citation>
    <scope>NUCLEOTIDE SEQUENCE</scope>
    <source>
        <strain evidence="2">Sukarami</strain>
    </source>
</reference>
<feature type="compositionally biased region" description="Pro residues" evidence="1">
    <location>
        <begin position="37"/>
        <end position="46"/>
    </location>
</feature>
<dbReference type="EMBL" id="JAMKOV010000017">
    <property type="protein sequence ID" value="KAI8036572.1"/>
    <property type="molecule type" value="Genomic_DNA"/>
</dbReference>
<accession>A0A9Q0BL70</accession>
<proteinExistence type="predicted"/>
<feature type="region of interest" description="Disordered" evidence="1">
    <location>
        <begin position="14"/>
        <end position="46"/>
    </location>
</feature>
<evidence type="ECO:0000313" key="3">
    <source>
        <dbReference type="Proteomes" id="UP001059596"/>
    </source>
</evidence>
<evidence type="ECO:0000313" key="2">
    <source>
        <dbReference type="EMBL" id="KAI8036572.1"/>
    </source>
</evidence>
<dbReference type="Proteomes" id="UP001059596">
    <property type="component" value="Unassembled WGS sequence"/>
</dbReference>